<dbReference type="Proteomes" id="UP000812031">
    <property type="component" value="Unassembled WGS sequence"/>
</dbReference>
<dbReference type="RefSeq" id="WP_219319219.1">
    <property type="nucleotide sequence ID" value="NZ_JAHWYN010000037.1"/>
</dbReference>
<dbReference type="PROSITE" id="PS51257">
    <property type="entry name" value="PROKAR_LIPOPROTEIN"/>
    <property type="match status" value="1"/>
</dbReference>
<dbReference type="Pfam" id="PF11008">
    <property type="entry name" value="DUF2846"/>
    <property type="match status" value="1"/>
</dbReference>
<accession>A0ABS6Y1J3</accession>
<gene>
    <name evidence="3" type="ORF">KZH69_19885</name>
</gene>
<sequence>MKKILSIILVTILISSCAPTKQFVSFSHNKPIEDNKGRIYVIKPAFVGSAVKTAIYCNDVLVGNTANGSYLCWDVEEGMYIIGNTQHVHNGTTLGSASGEDVFRINVKKGKTYYLRQSPHFGGISFEIIDNAEGEKSIKSRKKPTVNYAE</sequence>
<reference evidence="3 4" key="1">
    <citation type="submission" date="2021-07" db="EMBL/GenBank/DDBJ databases">
        <title>Flavobacterium sp. nov. isolated from sediment on the Taihu Lake.</title>
        <authorList>
            <person name="Qu J.-H."/>
        </authorList>
    </citation>
    <scope>NUCLEOTIDE SEQUENCE [LARGE SCALE GENOMIC DNA]</scope>
    <source>
        <strain evidence="3 4">NAS39</strain>
    </source>
</reference>
<feature type="signal peptide" evidence="1">
    <location>
        <begin position="1"/>
        <end position="20"/>
    </location>
</feature>
<evidence type="ECO:0000313" key="4">
    <source>
        <dbReference type="Proteomes" id="UP000812031"/>
    </source>
</evidence>
<protein>
    <submittedName>
        <fullName evidence="3">DUF2846 domain-containing protein</fullName>
    </submittedName>
</protein>
<name>A0ABS6Y1J3_9FLAO</name>
<comment type="caution">
    <text evidence="3">The sequence shown here is derived from an EMBL/GenBank/DDBJ whole genome shotgun (WGS) entry which is preliminary data.</text>
</comment>
<evidence type="ECO:0000259" key="2">
    <source>
        <dbReference type="Pfam" id="PF11008"/>
    </source>
</evidence>
<dbReference type="InterPro" id="IPR022548">
    <property type="entry name" value="DUF2846"/>
</dbReference>
<feature type="domain" description="DUF2846" evidence="2">
    <location>
        <begin position="33"/>
        <end position="121"/>
    </location>
</feature>
<keyword evidence="1" id="KW-0732">Signal</keyword>
<dbReference type="EMBL" id="JAHWYN010000037">
    <property type="protein sequence ID" value="MBW4362747.1"/>
    <property type="molecule type" value="Genomic_DNA"/>
</dbReference>
<proteinExistence type="predicted"/>
<evidence type="ECO:0000313" key="3">
    <source>
        <dbReference type="EMBL" id="MBW4362747.1"/>
    </source>
</evidence>
<organism evidence="3 4">
    <name type="scientific">Flavobacterium taihuense</name>
    <dbReference type="NCBI Taxonomy" id="2857508"/>
    <lineage>
        <taxon>Bacteria</taxon>
        <taxon>Pseudomonadati</taxon>
        <taxon>Bacteroidota</taxon>
        <taxon>Flavobacteriia</taxon>
        <taxon>Flavobacteriales</taxon>
        <taxon>Flavobacteriaceae</taxon>
        <taxon>Flavobacterium</taxon>
    </lineage>
</organism>
<evidence type="ECO:0000256" key="1">
    <source>
        <dbReference type="SAM" id="SignalP"/>
    </source>
</evidence>
<keyword evidence="4" id="KW-1185">Reference proteome</keyword>
<feature type="chain" id="PRO_5046779181" evidence="1">
    <location>
        <begin position="21"/>
        <end position="150"/>
    </location>
</feature>